<dbReference type="InterPro" id="IPR036565">
    <property type="entry name" value="Mur-like_cat_sf"/>
</dbReference>
<comment type="similarity">
    <text evidence="10">Belongs to the MurCDEF family. MurF subfamily.</text>
</comment>
<evidence type="ECO:0000256" key="6">
    <source>
        <dbReference type="ARBA" id="ARBA00022960"/>
    </source>
</evidence>
<evidence type="ECO:0000259" key="13">
    <source>
        <dbReference type="Pfam" id="PF02875"/>
    </source>
</evidence>
<dbReference type="Gene3D" id="3.40.1190.10">
    <property type="entry name" value="Mur-like, catalytic domain"/>
    <property type="match status" value="1"/>
</dbReference>
<comment type="subcellular location">
    <subcellularLocation>
        <location evidence="10 11">Cytoplasm</location>
    </subcellularLocation>
</comment>
<dbReference type="InterPro" id="IPR004101">
    <property type="entry name" value="Mur_ligase_C"/>
</dbReference>
<dbReference type="GO" id="GO:0047480">
    <property type="term" value="F:UDP-N-acetylmuramoyl-tripeptide-D-alanyl-D-alanine ligase activity"/>
    <property type="evidence" value="ECO:0007669"/>
    <property type="project" value="UniProtKB-UniRule"/>
</dbReference>
<organism evidence="15 16">
    <name type="scientific">Melioribacter roseus (strain DSM 23840 / JCM 17771 / VKM B-2668 / P3M-2)</name>
    <dbReference type="NCBI Taxonomy" id="1191523"/>
    <lineage>
        <taxon>Bacteria</taxon>
        <taxon>Pseudomonadati</taxon>
        <taxon>Ignavibacteriota</taxon>
        <taxon>Ignavibacteria</taxon>
        <taxon>Ignavibacteriales</taxon>
        <taxon>Melioribacteraceae</taxon>
        <taxon>Melioribacter</taxon>
    </lineage>
</organism>
<evidence type="ECO:0000313" key="16">
    <source>
        <dbReference type="Proteomes" id="UP000009011"/>
    </source>
</evidence>
<dbReference type="SUPFAM" id="SSF53244">
    <property type="entry name" value="MurD-like peptide ligases, peptide-binding domain"/>
    <property type="match status" value="1"/>
</dbReference>
<dbReference type="SUPFAM" id="SSF53623">
    <property type="entry name" value="MurD-like peptide ligases, catalytic domain"/>
    <property type="match status" value="1"/>
</dbReference>
<dbReference type="GO" id="GO:0009252">
    <property type="term" value="P:peptidoglycan biosynthetic process"/>
    <property type="evidence" value="ECO:0007669"/>
    <property type="project" value="UniProtKB-UniRule"/>
</dbReference>
<dbReference type="Gene3D" id="3.40.1390.10">
    <property type="entry name" value="MurE/MurF, N-terminal domain"/>
    <property type="match status" value="1"/>
</dbReference>
<gene>
    <name evidence="10" type="primary">murF</name>
    <name evidence="15" type="ordered locus">MROS_0317</name>
</gene>
<dbReference type="NCBIfam" id="TIGR01143">
    <property type="entry name" value="murF"/>
    <property type="match status" value="1"/>
</dbReference>
<keyword evidence="4 10" id="KW-0547">Nucleotide-binding</keyword>
<dbReference type="Pfam" id="PF08245">
    <property type="entry name" value="Mur_ligase_M"/>
    <property type="match status" value="1"/>
</dbReference>
<keyword evidence="1 10" id="KW-0963">Cytoplasm</keyword>
<dbReference type="Gene3D" id="3.90.190.20">
    <property type="entry name" value="Mur ligase, C-terminal domain"/>
    <property type="match status" value="1"/>
</dbReference>
<dbReference type="GO" id="GO:0071555">
    <property type="term" value="P:cell wall organization"/>
    <property type="evidence" value="ECO:0007669"/>
    <property type="project" value="UniProtKB-KW"/>
</dbReference>
<keyword evidence="8 10" id="KW-0131">Cell cycle</keyword>
<dbReference type="EC" id="6.3.2.10" evidence="10 11"/>
<dbReference type="PANTHER" id="PTHR43024:SF1">
    <property type="entry name" value="UDP-N-ACETYLMURAMOYL-TRIPEPTIDE--D-ALANYL-D-ALANINE LIGASE"/>
    <property type="match status" value="1"/>
</dbReference>
<dbReference type="InterPro" id="IPR036615">
    <property type="entry name" value="Mur_ligase_C_dom_sf"/>
</dbReference>
<dbReference type="HAMAP" id="MF_02019">
    <property type="entry name" value="MurF"/>
    <property type="match status" value="1"/>
</dbReference>
<dbReference type="InterPro" id="IPR000713">
    <property type="entry name" value="Mur_ligase_N"/>
</dbReference>
<dbReference type="GO" id="GO:0051301">
    <property type="term" value="P:cell division"/>
    <property type="evidence" value="ECO:0007669"/>
    <property type="project" value="UniProtKB-KW"/>
</dbReference>
<evidence type="ECO:0000256" key="4">
    <source>
        <dbReference type="ARBA" id="ARBA00022741"/>
    </source>
</evidence>
<keyword evidence="3 10" id="KW-0132">Cell division</keyword>
<evidence type="ECO:0000256" key="5">
    <source>
        <dbReference type="ARBA" id="ARBA00022840"/>
    </source>
</evidence>
<evidence type="ECO:0000256" key="7">
    <source>
        <dbReference type="ARBA" id="ARBA00022984"/>
    </source>
</evidence>
<dbReference type="GO" id="GO:0005524">
    <property type="term" value="F:ATP binding"/>
    <property type="evidence" value="ECO:0007669"/>
    <property type="project" value="UniProtKB-UniRule"/>
</dbReference>
<evidence type="ECO:0000259" key="12">
    <source>
        <dbReference type="Pfam" id="PF01225"/>
    </source>
</evidence>
<dbReference type="EMBL" id="CP003557">
    <property type="protein sequence ID" value="AFN73561.1"/>
    <property type="molecule type" value="Genomic_DNA"/>
</dbReference>
<dbReference type="KEGG" id="mro:MROS_0317"/>
<dbReference type="PATRIC" id="fig|1191523.3.peg.324"/>
<feature type="domain" description="Mur ligase N-terminal catalytic" evidence="12">
    <location>
        <begin position="32"/>
        <end position="108"/>
    </location>
</feature>
<feature type="binding site" evidence="10">
    <location>
        <begin position="123"/>
        <end position="129"/>
    </location>
    <ligand>
        <name>ATP</name>
        <dbReference type="ChEBI" id="CHEBI:30616"/>
    </ligand>
</feature>
<dbReference type="AlphaFoldDB" id="I7A0S2"/>
<evidence type="ECO:0000256" key="2">
    <source>
        <dbReference type="ARBA" id="ARBA00022598"/>
    </source>
</evidence>
<dbReference type="HOGENOM" id="CLU_031507_1_1_10"/>
<keyword evidence="16" id="KW-1185">Reference proteome</keyword>
<dbReference type="GO" id="GO:0008766">
    <property type="term" value="F:UDP-N-acetylmuramoylalanyl-D-glutamyl-2,6-diaminopimelate-D-alanyl-D-alanine ligase activity"/>
    <property type="evidence" value="ECO:0007669"/>
    <property type="project" value="RHEA"/>
</dbReference>
<protein>
    <recommendedName>
        <fullName evidence="10 11">UDP-N-acetylmuramoyl-tripeptide--D-alanyl-D-alanine ligase</fullName>
        <ecNumber evidence="10 11">6.3.2.10</ecNumber>
    </recommendedName>
    <alternativeName>
        <fullName evidence="10">D-alanyl-D-alanine-adding enzyme</fullName>
    </alternativeName>
</protein>
<dbReference type="InterPro" id="IPR051046">
    <property type="entry name" value="MurCDEF_CellWall_CoF430Synth"/>
</dbReference>
<dbReference type="PANTHER" id="PTHR43024">
    <property type="entry name" value="UDP-N-ACETYLMURAMOYL-TRIPEPTIDE--D-ALANYL-D-ALANINE LIGASE"/>
    <property type="match status" value="1"/>
</dbReference>
<evidence type="ECO:0000259" key="14">
    <source>
        <dbReference type="Pfam" id="PF08245"/>
    </source>
</evidence>
<dbReference type="InterPro" id="IPR013221">
    <property type="entry name" value="Mur_ligase_cen"/>
</dbReference>
<dbReference type="GO" id="GO:0008360">
    <property type="term" value="P:regulation of cell shape"/>
    <property type="evidence" value="ECO:0007669"/>
    <property type="project" value="UniProtKB-KW"/>
</dbReference>
<evidence type="ECO:0000256" key="11">
    <source>
        <dbReference type="RuleBase" id="RU004136"/>
    </source>
</evidence>
<evidence type="ECO:0000313" key="15">
    <source>
        <dbReference type="EMBL" id="AFN73561.1"/>
    </source>
</evidence>
<dbReference type="InterPro" id="IPR035911">
    <property type="entry name" value="MurE/MurF_N"/>
</dbReference>
<dbReference type="Proteomes" id="UP000009011">
    <property type="component" value="Chromosome"/>
</dbReference>
<name>I7A0S2_MELRP</name>
<evidence type="ECO:0000256" key="9">
    <source>
        <dbReference type="ARBA" id="ARBA00023316"/>
    </source>
</evidence>
<keyword evidence="2 10" id="KW-0436">Ligase</keyword>
<keyword evidence="5 10" id="KW-0067">ATP-binding</keyword>
<keyword evidence="6 10" id="KW-0133">Cell shape</keyword>
<proteinExistence type="inferred from homology"/>
<dbReference type="eggNOG" id="COG0770">
    <property type="taxonomic scope" value="Bacteria"/>
</dbReference>
<comment type="function">
    <text evidence="10 11">Involved in cell wall formation. Catalyzes the final step in the synthesis of UDP-N-acetylmuramoyl-pentapeptide, the precursor of murein.</text>
</comment>
<dbReference type="Pfam" id="PF01225">
    <property type="entry name" value="Mur_ligase"/>
    <property type="match status" value="1"/>
</dbReference>
<dbReference type="UniPathway" id="UPA00219"/>
<evidence type="ECO:0000256" key="8">
    <source>
        <dbReference type="ARBA" id="ARBA00023306"/>
    </source>
</evidence>
<dbReference type="InterPro" id="IPR005863">
    <property type="entry name" value="UDP-N-AcMur_synth"/>
</dbReference>
<comment type="catalytic activity">
    <reaction evidence="10 11">
        <text>D-alanyl-D-alanine + UDP-N-acetyl-alpha-D-muramoyl-L-alanyl-gamma-D-glutamyl-meso-2,6-diaminopimelate + ATP = UDP-N-acetyl-alpha-D-muramoyl-L-alanyl-gamma-D-glutamyl-meso-2,6-diaminopimeloyl-D-alanyl-D-alanine + ADP + phosphate + H(+)</text>
        <dbReference type="Rhea" id="RHEA:28374"/>
        <dbReference type="ChEBI" id="CHEBI:15378"/>
        <dbReference type="ChEBI" id="CHEBI:30616"/>
        <dbReference type="ChEBI" id="CHEBI:43474"/>
        <dbReference type="ChEBI" id="CHEBI:57822"/>
        <dbReference type="ChEBI" id="CHEBI:61386"/>
        <dbReference type="ChEBI" id="CHEBI:83905"/>
        <dbReference type="ChEBI" id="CHEBI:456216"/>
        <dbReference type="EC" id="6.3.2.10"/>
    </reaction>
</comment>
<feature type="domain" description="Mur ligase C-terminal" evidence="13">
    <location>
        <begin position="330"/>
        <end position="453"/>
    </location>
</feature>
<keyword evidence="7 10" id="KW-0573">Peptidoglycan synthesis</keyword>
<dbReference type="RefSeq" id="WP_014854998.1">
    <property type="nucleotide sequence ID" value="NC_018178.1"/>
</dbReference>
<evidence type="ECO:0000256" key="10">
    <source>
        <dbReference type="HAMAP-Rule" id="MF_02019"/>
    </source>
</evidence>
<evidence type="ECO:0000256" key="3">
    <source>
        <dbReference type="ARBA" id="ARBA00022618"/>
    </source>
</evidence>
<reference evidence="15 16" key="1">
    <citation type="journal article" date="2013" name="PLoS ONE">
        <title>Genomic analysis of Melioribacter roseus, facultatively anaerobic organotrophic bacterium representing a novel deep lineage within Bacteriodetes/Chlorobi group.</title>
        <authorList>
            <person name="Kadnikov V.V."/>
            <person name="Mardanov A.V."/>
            <person name="Podosokorskaya O.A."/>
            <person name="Gavrilov S.N."/>
            <person name="Kublanov I.V."/>
            <person name="Beletsky A.V."/>
            <person name="Bonch-Osmolovskaya E.A."/>
            <person name="Ravin N.V."/>
        </authorList>
    </citation>
    <scope>NUCLEOTIDE SEQUENCE [LARGE SCALE GENOMIC DNA]</scope>
    <source>
        <strain evidence="16">JCM 17771 / P3M-2</strain>
    </source>
</reference>
<dbReference type="Pfam" id="PF02875">
    <property type="entry name" value="Mur_ligase_C"/>
    <property type="match status" value="1"/>
</dbReference>
<feature type="domain" description="Mur ligase central" evidence="14">
    <location>
        <begin position="121"/>
        <end position="308"/>
    </location>
</feature>
<accession>I7A0S2</accession>
<sequence length="469" mass="52805">MSGKIKISLEDLFELNGAEIYNPDYYKPENAVSIDTRKIKGRCVYVAIQGEKFDGHDFIGEAVKKGADALVVNKRKLKKIFESKDFDTYRIAIIAVPDTVKALGEIAHIWRKKLNARIISITGSNGKTTTKDILASILSEKFVIVKTEANNNNHIGVPLTLLSADEKTEFVVLEHGTNHFGEIEYTANIAEPDFALITNIGDSHIEFLKSREMVFREKSALLNAADRKGGTVFINYDDPILKKYKENFRNVITYGFRNRPTVKGKITGYEEDGRTRLRISYKKTDREFVLSLYGEANAINFLSAAAVALNAGVGARELDKASKNLIAAKGRLNAIKLPGVFLIDDTYNSSPASVDAAYKLVKKIKGYKKKIFILGDIYELGKQSAKIHKELAEIFKPDKNLYVLTIGNYMKYAGNELKKKGIKTIHFKNREELSLYLKYEELKNSVILVKGSRGMAMEEFVKIIKERFE</sequence>
<comment type="pathway">
    <text evidence="10 11">Cell wall biogenesis; peptidoglycan biosynthesis.</text>
</comment>
<dbReference type="STRING" id="1191523.MROS_0317"/>
<keyword evidence="9 10" id="KW-0961">Cell wall biogenesis/degradation</keyword>
<dbReference type="GO" id="GO:0005737">
    <property type="term" value="C:cytoplasm"/>
    <property type="evidence" value="ECO:0007669"/>
    <property type="project" value="UniProtKB-SubCell"/>
</dbReference>
<dbReference type="OrthoDB" id="9801978at2"/>
<dbReference type="SUPFAM" id="SSF63418">
    <property type="entry name" value="MurE/MurF N-terminal domain"/>
    <property type="match status" value="1"/>
</dbReference>
<evidence type="ECO:0000256" key="1">
    <source>
        <dbReference type="ARBA" id="ARBA00022490"/>
    </source>
</evidence>